<evidence type="ECO:0000313" key="1">
    <source>
        <dbReference type="EMBL" id="MTD34932.1"/>
    </source>
</evidence>
<organism evidence="1">
    <name type="scientific">Enterococcus faecium</name>
    <name type="common">Streptococcus faecium</name>
    <dbReference type="NCBI Taxonomy" id="1352"/>
    <lineage>
        <taxon>Bacteria</taxon>
        <taxon>Bacillati</taxon>
        <taxon>Bacillota</taxon>
        <taxon>Bacilli</taxon>
        <taxon>Lactobacillales</taxon>
        <taxon>Enterococcaceae</taxon>
        <taxon>Enterococcus</taxon>
    </lineage>
</organism>
<reference evidence="1" key="1">
    <citation type="submission" date="2019-10" db="EMBL/GenBank/DDBJ databases">
        <title>Identification of the same linezolid-resistant Tn6246::fexB-poxtA-carrying Enterococcus faecium strain colonizing a hospitalized patient and bovines in different continents.</title>
        <authorList>
            <person name="Tedim A.P."/>
            <person name="Freitas A.R."/>
            <person name="Novais C."/>
            <person name="Duarte B."/>
            <person name="Elghaieb H."/>
            <person name="Abbassi M.S."/>
            <person name="Peixe L."/>
        </authorList>
    </citation>
    <scope>NUCLEOTIDE SEQUENCE</scope>
    <source>
        <strain evidence="1">2FEZ</strain>
    </source>
</reference>
<dbReference type="EMBL" id="WLYP01000002">
    <property type="protein sequence ID" value="MTD34932.1"/>
    <property type="molecule type" value="Genomic_DNA"/>
</dbReference>
<proteinExistence type="predicted"/>
<accession>A0A6A8NE13</accession>
<dbReference type="RefSeq" id="WP_154731690.1">
    <property type="nucleotide sequence ID" value="NZ_JACYYY010000002.1"/>
</dbReference>
<comment type="caution">
    <text evidence="1">The sequence shown here is derived from an EMBL/GenBank/DDBJ whole genome shotgun (WGS) entry which is preliminary data.</text>
</comment>
<gene>
    <name evidence="1" type="ORF">GKZ95_03420</name>
</gene>
<name>A0A6A8NE13_ENTFC</name>
<dbReference type="AlphaFoldDB" id="A0A6A8NE13"/>
<protein>
    <submittedName>
        <fullName evidence="1">Uncharacterized protein</fullName>
    </submittedName>
</protein>
<sequence>MKSVYTFGKEGKESMEKQSNILEKPMSRVKEQGIFRMTDIQRLGAECQCFPTLETFHLPGGKTRIVRRMRTFRIDGRNVVEFEEYHEGLERKRYEKQTLPLKAIYPEIKRVTDASGKTIARRLKSDRPLRWVLPAGRQNET</sequence>